<dbReference type="InterPro" id="IPR009030">
    <property type="entry name" value="Growth_fac_rcpt_cys_sf"/>
</dbReference>
<dbReference type="SUPFAM" id="SSF57184">
    <property type="entry name" value="Growth factor receptor domain"/>
    <property type="match status" value="1"/>
</dbReference>
<feature type="domain" description="VWFC" evidence="14">
    <location>
        <begin position="110"/>
        <end position="156"/>
    </location>
</feature>
<dbReference type="InterPro" id="IPR043973">
    <property type="entry name" value="TSP1_CCN"/>
</dbReference>
<organism evidence="15 16">
    <name type="scientific">Mastacembelus armatus</name>
    <name type="common">zig-zag eel</name>
    <dbReference type="NCBI Taxonomy" id="205130"/>
    <lineage>
        <taxon>Eukaryota</taxon>
        <taxon>Metazoa</taxon>
        <taxon>Chordata</taxon>
        <taxon>Craniata</taxon>
        <taxon>Vertebrata</taxon>
        <taxon>Euteleostomi</taxon>
        <taxon>Actinopterygii</taxon>
        <taxon>Neopterygii</taxon>
        <taxon>Teleostei</taxon>
        <taxon>Neoteleostei</taxon>
        <taxon>Acanthomorphata</taxon>
        <taxon>Anabantaria</taxon>
        <taxon>Synbranchiformes</taxon>
        <taxon>Mastacembelidae</taxon>
        <taxon>Mastacembelus</taxon>
    </lineage>
</organism>
<evidence type="ECO:0000256" key="9">
    <source>
        <dbReference type="ARBA" id="ARBA00042204"/>
    </source>
</evidence>
<evidence type="ECO:0000259" key="13">
    <source>
        <dbReference type="PROSITE" id="PS01185"/>
    </source>
</evidence>
<dbReference type="InterPro" id="IPR036383">
    <property type="entry name" value="TSP1_rpt_sf"/>
</dbReference>
<dbReference type="InterPro" id="IPR012395">
    <property type="entry name" value="IGFBP_CNN"/>
</dbReference>
<dbReference type="Gene3D" id="2.10.70.10">
    <property type="entry name" value="Complement Module, domain 1"/>
    <property type="match status" value="1"/>
</dbReference>
<evidence type="ECO:0000256" key="12">
    <source>
        <dbReference type="SAM" id="SignalP"/>
    </source>
</evidence>
<dbReference type="Gene3D" id="2.20.100.10">
    <property type="entry name" value="Thrombospondin type-1 (TSP1) repeat"/>
    <property type="match status" value="1"/>
</dbReference>
<dbReference type="SUPFAM" id="SSF82895">
    <property type="entry name" value="TSP-1 type 1 repeat"/>
    <property type="match status" value="1"/>
</dbReference>
<evidence type="ECO:0000256" key="11">
    <source>
        <dbReference type="SAM" id="MobiDB-lite"/>
    </source>
</evidence>
<feature type="region of interest" description="Disordered" evidence="11">
    <location>
        <begin position="155"/>
        <end position="186"/>
    </location>
</feature>
<evidence type="ECO:0000256" key="10">
    <source>
        <dbReference type="ARBA" id="ARBA00042351"/>
    </source>
</evidence>
<evidence type="ECO:0000256" key="5">
    <source>
        <dbReference type="ARBA" id="ARBA00022729"/>
    </source>
</evidence>
<dbReference type="GO" id="GO:0045597">
    <property type="term" value="P:positive regulation of cell differentiation"/>
    <property type="evidence" value="ECO:0007669"/>
    <property type="project" value="TreeGrafter"/>
</dbReference>
<name>A0A3Q3N0X4_9TELE</name>
<dbReference type="GeneTree" id="ENSGT00940000155151"/>
<reference evidence="15" key="2">
    <citation type="submission" date="2025-09" db="UniProtKB">
        <authorList>
            <consortium name="Ensembl"/>
        </authorList>
    </citation>
    <scope>IDENTIFICATION</scope>
</reference>
<dbReference type="SMART" id="SM00209">
    <property type="entry name" value="TSP1"/>
    <property type="match status" value="1"/>
</dbReference>
<dbReference type="SMART" id="SM00214">
    <property type="entry name" value="VWC"/>
    <property type="match status" value="1"/>
</dbReference>
<dbReference type="PIRSF" id="PIRSF036495">
    <property type="entry name" value="IGFBP_rP_CNN"/>
    <property type="match status" value="1"/>
</dbReference>
<dbReference type="InterPro" id="IPR000867">
    <property type="entry name" value="IGFBP-like"/>
</dbReference>
<dbReference type="GO" id="GO:0030335">
    <property type="term" value="P:positive regulation of cell migration"/>
    <property type="evidence" value="ECO:0007669"/>
    <property type="project" value="TreeGrafter"/>
</dbReference>
<dbReference type="GO" id="GO:0051240">
    <property type="term" value="P:positive regulation of multicellular organismal process"/>
    <property type="evidence" value="ECO:0007669"/>
    <property type="project" value="UniProtKB-ARBA"/>
</dbReference>
<dbReference type="SMART" id="SM00041">
    <property type="entry name" value="CT"/>
    <property type="match status" value="1"/>
</dbReference>
<dbReference type="AlphaFoldDB" id="A0A3Q3N0X4"/>
<protein>
    <recommendedName>
        <fullName evidence="8">CCN family member 1</fullName>
    </recommendedName>
    <alternativeName>
        <fullName evidence="10">Cellular communication network factor 1</fullName>
    </alternativeName>
    <alternativeName>
        <fullName evidence="9">Protein CYR61</fullName>
    </alternativeName>
</protein>
<dbReference type="GO" id="GO:0007155">
    <property type="term" value="P:cell adhesion"/>
    <property type="evidence" value="ECO:0007669"/>
    <property type="project" value="TreeGrafter"/>
</dbReference>
<evidence type="ECO:0000256" key="2">
    <source>
        <dbReference type="ARBA" id="ARBA00008125"/>
    </source>
</evidence>
<keyword evidence="16" id="KW-1185">Reference proteome</keyword>
<feature type="chain" id="PRO_5030081667" description="CCN family member 1" evidence="12">
    <location>
        <begin position="18"/>
        <end position="367"/>
    </location>
</feature>
<dbReference type="GO" id="GO:0019838">
    <property type="term" value="F:growth factor binding"/>
    <property type="evidence" value="ECO:0007669"/>
    <property type="project" value="UniProtKB-KW"/>
</dbReference>
<feature type="domain" description="CTCK" evidence="13">
    <location>
        <begin position="308"/>
        <end position="345"/>
    </location>
</feature>
<sequence>MWKVCVIVVLRVMLVSASCPEHCLCPPEVPRCGLGISLILDSCGCCNVCARQLFEDCSKTQPCDHKKGLECNFGGRFGSAKGICRAKSDGRTCEYNNKIYQNGEIFHPNCKHQCTCMDGAVGCVSLCPHELSLSKLGCVKPGQVKSRRQCCVQPACPKDTKSESSVEKKQSKKHSKDRASKDDFSNTNEWAPVWKGKSKSLPAFRRHLVARGDKCVSQTTAWSPCSKSCGTGVSTRMTNSNTQCRLVTEMRICTVRPCHQKTFSRMMKGKKCNHLEKTSHPIKLSYSGCRSLKKFQPKYCGLCSDGQCCRPHRTQTTRVLFRCKNGEIMNRMLMMIESCKCDHNCVGGNKKTPNFHRLFDDKHKLNM</sequence>
<keyword evidence="3" id="KW-0964">Secreted</keyword>
<evidence type="ECO:0000259" key="14">
    <source>
        <dbReference type="PROSITE" id="PS01208"/>
    </source>
</evidence>
<dbReference type="PROSITE" id="PS01185">
    <property type="entry name" value="CTCK_1"/>
    <property type="match status" value="1"/>
</dbReference>
<dbReference type="GO" id="GO:0005178">
    <property type="term" value="F:integrin binding"/>
    <property type="evidence" value="ECO:0007669"/>
    <property type="project" value="TreeGrafter"/>
</dbReference>
<proteinExistence type="inferred from homology"/>
<dbReference type="Pfam" id="PF00219">
    <property type="entry name" value="IGFBP"/>
    <property type="match status" value="1"/>
</dbReference>
<evidence type="ECO:0000256" key="4">
    <source>
        <dbReference type="ARBA" id="ARBA00022553"/>
    </source>
</evidence>
<accession>A0A3Q3N0X4</accession>
<evidence type="ECO:0000256" key="7">
    <source>
        <dbReference type="ARBA" id="ARBA00023183"/>
    </source>
</evidence>
<dbReference type="PROSITE" id="PS01208">
    <property type="entry name" value="VWFC_1"/>
    <property type="match status" value="1"/>
</dbReference>
<dbReference type="InterPro" id="IPR006208">
    <property type="entry name" value="Glyco_hormone_CN"/>
</dbReference>
<dbReference type="InterPro" id="IPR001007">
    <property type="entry name" value="VWF_dom"/>
</dbReference>
<dbReference type="InParanoid" id="A0A3Q3N0X4"/>
<dbReference type="FunFam" id="2.10.70.10:FF:000015">
    <property type="entry name" value="CYR61 isoform 1"/>
    <property type="match status" value="1"/>
</dbReference>
<feature type="signal peptide" evidence="12">
    <location>
        <begin position="1"/>
        <end position="17"/>
    </location>
</feature>
<evidence type="ECO:0000313" key="16">
    <source>
        <dbReference type="Proteomes" id="UP000261640"/>
    </source>
</evidence>
<dbReference type="Pfam" id="PF00007">
    <property type="entry name" value="Cys_knot"/>
    <property type="match status" value="1"/>
</dbReference>
<dbReference type="Ensembl" id="ENSMAMT00000026562.2">
    <property type="protein sequence ID" value="ENSMAMP00000025899.2"/>
    <property type="gene ID" value="ENSMAMG00000017322.2"/>
</dbReference>
<dbReference type="SMART" id="SM00121">
    <property type="entry name" value="IB"/>
    <property type="match status" value="1"/>
</dbReference>
<dbReference type="Pfam" id="PF19035">
    <property type="entry name" value="TSP1_CCN"/>
    <property type="match status" value="1"/>
</dbReference>
<dbReference type="GO" id="GO:0007165">
    <property type="term" value="P:signal transduction"/>
    <property type="evidence" value="ECO:0007669"/>
    <property type="project" value="InterPro"/>
</dbReference>
<keyword evidence="4" id="KW-0597">Phosphoprotein</keyword>
<dbReference type="PANTHER" id="PTHR11348:SF18">
    <property type="entry name" value="CCN FAMILY MEMBER 1"/>
    <property type="match status" value="1"/>
</dbReference>
<evidence type="ECO:0000256" key="6">
    <source>
        <dbReference type="ARBA" id="ARBA00023157"/>
    </source>
</evidence>
<comment type="subcellular location">
    <subcellularLocation>
        <location evidence="1">Secreted</location>
    </subcellularLocation>
</comment>
<evidence type="ECO:0000313" key="15">
    <source>
        <dbReference type="Ensembl" id="ENSMAMP00000025899.2"/>
    </source>
</evidence>
<keyword evidence="6" id="KW-1015">Disulfide bond</keyword>
<reference evidence="15" key="1">
    <citation type="submission" date="2025-08" db="UniProtKB">
        <authorList>
            <consortium name="Ensembl"/>
        </authorList>
    </citation>
    <scope>IDENTIFICATION</scope>
</reference>
<dbReference type="Proteomes" id="UP000261640">
    <property type="component" value="Unplaced"/>
</dbReference>
<dbReference type="GO" id="GO:0031012">
    <property type="term" value="C:extracellular matrix"/>
    <property type="evidence" value="ECO:0007669"/>
    <property type="project" value="TreeGrafter"/>
</dbReference>
<dbReference type="PANTHER" id="PTHR11348">
    <property type="entry name" value="CONNECTIVE TISSUE GROWTH FACTOR-RELATED"/>
    <property type="match status" value="1"/>
</dbReference>
<dbReference type="GO" id="GO:0008201">
    <property type="term" value="F:heparin binding"/>
    <property type="evidence" value="ECO:0007669"/>
    <property type="project" value="TreeGrafter"/>
</dbReference>
<dbReference type="GO" id="GO:0005615">
    <property type="term" value="C:extracellular space"/>
    <property type="evidence" value="ECO:0007669"/>
    <property type="project" value="TreeGrafter"/>
</dbReference>
<keyword evidence="5 12" id="KW-0732">Signal</keyword>
<dbReference type="InterPro" id="IPR006207">
    <property type="entry name" value="Cys_knot_C"/>
</dbReference>
<comment type="similarity">
    <text evidence="2">Belongs to the CCN family.</text>
</comment>
<dbReference type="InterPro" id="IPR000884">
    <property type="entry name" value="TSP1_rpt"/>
</dbReference>
<dbReference type="InterPro" id="IPR050941">
    <property type="entry name" value="CCN"/>
</dbReference>
<evidence type="ECO:0000256" key="8">
    <source>
        <dbReference type="ARBA" id="ARBA00039941"/>
    </source>
</evidence>
<evidence type="ECO:0000256" key="1">
    <source>
        <dbReference type="ARBA" id="ARBA00004613"/>
    </source>
</evidence>
<evidence type="ECO:0000256" key="3">
    <source>
        <dbReference type="ARBA" id="ARBA00022525"/>
    </source>
</evidence>
<dbReference type="RefSeq" id="XP_026170217.1">
    <property type="nucleotide sequence ID" value="XM_026314432.1"/>
</dbReference>
<dbReference type="GeneID" id="113134875"/>
<feature type="compositionally biased region" description="Basic and acidic residues" evidence="11">
    <location>
        <begin position="158"/>
        <end position="169"/>
    </location>
</feature>
<dbReference type="OrthoDB" id="365605at2759"/>
<keyword evidence="7" id="KW-0340">Growth factor binding</keyword>